<organism evidence="2">
    <name type="scientific">uncultured Rubrobacteraceae bacterium</name>
    <dbReference type="NCBI Taxonomy" id="349277"/>
    <lineage>
        <taxon>Bacteria</taxon>
        <taxon>Bacillati</taxon>
        <taxon>Actinomycetota</taxon>
        <taxon>Rubrobacteria</taxon>
        <taxon>Rubrobacterales</taxon>
        <taxon>Rubrobacteraceae</taxon>
        <taxon>environmental samples</taxon>
    </lineage>
</organism>
<feature type="compositionally biased region" description="Basic and acidic residues" evidence="1">
    <location>
        <begin position="184"/>
        <end position="194"/>
    </location>
</feature>
<evidence type="ECO:0000313" key="2">
    <source>
        <dbReference type="EMBL" id="CAA9417347.1"/>
    </source>
</evidence>
<accession>A0A6J4PKQ6</accession>
<name>A0A6J4PKQ6_9ACTN</name>
<feature type="compositionally biased region" description="Basic and acidic residues" evidence="1">
    <location>
        <begin position="43"/>
        <end position="76"/>
    </location>
</feature>
<feature type="non-terminal residue" evidence="2">
    <location>
        <position position="273"/>
    </location>
</feature>
<gene>
    <name evidence="2" type="ORF">AVDCRST_MAG22-2305</name>
</gene>
<feature type="region of interest" description="Disordered" evidence="1">
    <location>
        <begin position="237"/>
        <end position="273"/>
    </location>
</feature>
<evidence type="ECO:0000256" key="1">
    <source>
        <dbReference type="SAM" id="MobiDB-lite"/>
    </source>
</evidence>
<dbReference type="AlphaFoldDB" id="A0A6J4PKQ6"/>
<feature type="non-terminal residue" evidence="2">
    <location>
        <position position="1"/>
    </location>
</feature>
<dbReference type="EMBL" id="CADCUV010000100">
    <property type="protein sequence ID" value="CAA9417347.1"/>
    <property type="molecule type" value="Genomic_DNA"/>
</dbReference>
<reference evidence="2" key="1">
    <citation type="submission" date="2020-02" db="EMBL/GenBank/DDBJ databases">
        <authorList>
            <person name="Meier V. D."/>
        </authorList>
    </citation>
    <scope>NUCLEOTIDE SEQUENCE</scope>
    <source>
        <strain evidence="2">AVDCRST_MAG22</strain>
    </source>
</reference>
<proteinExistence type="predicted"/>
<feature type="compositionally biased region" description="Basic residues" evidence="1">
    <location>
        <begin position="195"/>
        <end position="209"/>
    </location>
</feature>
<feature type="compositionally biased region" description="Basic and acidic residues" evidence="1">
    <location>
        <begin position="17"/>
        <end position="26"/>
    </location>
</feature>
<feature type="compositionally biased region" description="Basic and acidic residues" evidence="1">
    <location>
        <begin position="142"/>
        <end position="159"/>
    </location>
</feature>
<feature type="region of interest" description="Disordered" evidence="1">
    <location>
        <begin position="1"/>
        <end position="225"/>
    </location>
</feature>
<protein>
    <submittedName>
        <fullName evidence="2">ATPase component of general energizing module of ECF transporters</fullName>
    </submittedName>
</protein>
<feature type="compositionally biased region" description="Basic residues" evidence="1">
    <location>
        <begin position="173"/>
        <end position="183"/>
    </location>
</feature>
<sequence>EDRARGSAPRLLAGDALRGRGPERRLVGCSGGGGARRHRGHRLGQEHPRPAPEPVARPDGRKGSRGREGRALHEPFRAPAPRRPRLPVARAGPLRADRRGGRGLRPATARAGRGGGARTGPRYAGVPRGPSPRLPLAVRALGRRETAGRHRRSPRDGPRGPRARRAYGGPRPPRARGSHKPRRKPEGLRYDGRLRLPRPRRGGRGRRPGLRTGGGRGTRCRTARGGLLRRSLVVTRDRAGGRGFERVASLRGDAGALPGDARGARSGNGSGPV</sequence>